<dbReference type="STRING" id="5722.A2G647"/>
<reference evidence="3" key="2">
    <citation type="journal article" date="2007" name="Science">
        <title>Draft genome sequence of the sexually transmitted pathogen Trichomonas vaginalis.</title>
        <authorList>
            <person name="Carlton J.M."/>
            <person name="Hirt R.P."/>
            <person name="Silva J.C."/>
            <person name="Delcher A.L."/>
            <person name="Schatz M."/>
            <person name="Zhao Q."/>
            <person name="Wortman J.R."/>
            <person name="Bidwell S.L."/>
            <person name="Alsmark U.C.M."/>
            <person name="Besteiro S."/>
            <person name="Sicheritz-Ponten T."/>
            <person name="Noel C.J."/>
            <person name="Dacks J.B."/>
            <person name="Foster P.G."/>
            <person name="Simillion C."/>
            <person name="Van de Peer Y."/>
            <person name="Miranda-Saavedra D."/>
            <person name="Barton G.J."/>
            <person name="Westrop G.D."/>
            <person name="Mueller S."/>
            <person name="Dessi D."/>
            <person name="Fiori P.L."/>
            <person name="Ren Q."/>
            <person name="Paulsen I."/>
            <person name="Zhang H."/>
            <person name="Bastida-Corcuera F.D."/>
            <person name="Simoes-Barbosa A."/>
            <person name="Brown M.T."/>
            <person name="Hayes R.D."/>
            <person name="Mukherjee M."/>
            <person name="Okumura C.Y."/>
            <person name="Schneider R."/>
            <person name="Smith A.J."/>
            <person name="Vanacova S."/>
            <person name="Villalvazo M."/>
            <person name="Haas B.J."/>
            <person name="Pertea M."/>
            <person name="Feldblyum T.V."/>
            <person name="Utterback T.R."/>
            <person name="Shu C.L."/>
            <person name="Osoegawa K."/>
            <person name="de Jong P.J."/>
            <person name="Hrdy I."/>
            <person name="Horvathova L."/>
            <person name="Zubacova Z."/>
            <person name="Dolezal P."/>
            <person name="Malik S.B."/>
            <person name="Logsdon J.M. Jr."/>
            <person name="Henze K."/>
            <person name="Gupta A."/>
            <person name="Wang C.C."/>
            <person name="Dunne R.L."/>
            <person name="Upcroft J.A."/>
            <person name="Upcroft P."/>
            <person name="White O."/>
            <person name="Salzberg S.L."/>
            <person name="Tang P."/>
            <person name="Chiu C.-H."/>
            <person name="Lee Y.-S."/>
            <person name="Embley T.M."/>
            <person name="Coombs G.H."/>
            <person name="Mottram J.C."/>
            <person name="Tachezy J."/>
            <person name="Fraser-Liggett C.M."/>
            <person name="Johnson P.J."/>
        </authorList>
    </citation>
    <scope>NUCLEOTIDE SEQUENCE [LARGE SCALE GENOMIC DNA]</scope>
    <source>
        <strain evidence="3">G3</strain>
    </source>
</reference>
<dbReference type="PANTHER" id="PTHR24182:SF13">
    <property type="entry name" value="LD18443P"/>
    <property type="match status" value="1"/>
</dbReference>
<dbReference type="InParanoid" id="A2G647"/>
<evidence type="ECO:0000313" key="4">
    <source>
        <dbReference type="Proteomes" id="UP000001542"/>
    </source>
</evidence>
<dbReference type="PROSITE" id="PS50297">
    <property type="entry name" value="ANK_REP_REGION"/>
    <property type="match status" value="5"/>
</dbReference>
<dbReference type="VEuPathDB" id="TrichDB:TVAG_015260"/>
<feature type="repeat" description="ANK" evidence="1">
    <location>
        <begin position="310"/>
        <end position="342"/>
    </location>
</feature>
<evidence type="ECO:0000313" key="3">
    <source>
        <dbReference type="EMBL" id="EAX87363.1"/>
    </source>
</evidence>
<feature type="domain" description="DUF3447" evidence="2">
    <location>
        <begin position="57"/>
        <end position="132"/>
    </location>
</feature>
<dbReference type="InterPro" id="IPR020683">
    <property type="entry name" value="DUF3447"/>
</dbReference>
<dbReference type="AlphaFoldDB" id="A2G647"/>
<dbReference type="OrthoDB" id="341259at2759"/>
<proteinExistence type="predicted"/>
<dbReference type="InterPro" id="IPR036770">
    <property type="entry name" value="Ankyrin_rpt-contain_sf"/>
</dbReference>
<dbReference type="PANTHER" id="PTHR24182">
    <property type="entry name" value="ANKYRIN REPEAT AND SOCS BOX CONTAINING 4"/>
    <property type="match status" value="1"/>
</dbReference>
<feature type="repeat" description="ANK" evidence="1">
    <location>
        <begin position="178"/>
        <end position="210"/>
    </location>
</feature>
<feature type="repeat" description="ANK" evidence="1">
    <location>
        <begin position="211"/>
        <end position="243"/>
    </location>
</feature>
<evidence type="ECO:0000259" key="2">
    <source>
        <dbReference type="Pfam" id="PF11929"/>
    </source>
</evidence>
<dbReference type="SUPFAM" id="SSF48403">
    <property type="entry name" value="Ankyrin repeat"/>
    <property type="match status" value="1"/>
</dbReference>
<feature type="repeat" description="ANK" evidence="1">
    <location>
        <begin position="277"/>
        <end position="309"/>
    </location>
</feature>
<gene>
    <name evidence="3" type="ORF">TVAG_015260</name>
</gene>
<organism evidence="3 4">
    <name type="scientific">Trichomonas vaginalis (strain ATCC PRA-98 / G3)</name>
    <dbReference type="NCBI Taxonomy" id="412133"/>
    <lineage>
        <taxon>Eukaryota</taxon>
        <taxon>Metamonada</taxon>
        <taxon>Parabasalia</taxon>
        <taxon>Trichomonadida</taxon>
        <taxon>Trichomonadidae</taxon>
        <taxon>Trichomonas</taxon>
    </lineage>
</organism>
<dbReference type="PRINTS" id="PR01415">
    <property type="entry name" value="ANKYRIN"/>
</dbReference>
<dbReference type="PROSITE" id="PS50088">
    <property type="entry name" value="ANK_REPEAT"/>
    <property type="match status" value="5"/>
</dbReference>
<name>A2G647_TRIV3</name>
<dbReference type="RefSeq" id="XP_001300293.1">
    <property type="nucleotide sequence ID" value="XM_001300292.1"/>
</dbReference>
<dbReference type="SMR" id="A2G647"/>
<accession>A2G647</accession>
<feature type="repeat" description="ANK" evidence="1">
    <location>
        <begin position="244"/>
        <end position="276"/>
    </location>
</feature>
<dbReference type="SMART" id="SM00248">
    <property type="entry name" value="ANK"/>
    <property type="match status" value="9"/>
</dbReference>
<dbReference type="Gene3D" id="1.25.40.20">
    <property type="entry name" value="Ankyrin repeat-containing domain"/>
    <property type="match status" value="1"/>
</dbReference>
<dbReference type="EMBL" id="DS114465">
    <property type="protein sequence ID" value="EAX87363.1"/>
    <property type="molecule type" value="Genomic_DNA"/>
</dbReference>
<dbReference type="Proteomes" id="UP000001542">
    <property type="component" value="Unassembled WGS sequence"/>
</dbReference>
<dbReference type="eggNOG" id="KOG4177">
    <property type="taxonomic scope" value="Eukaryota"/>
</dbReference>
<sequence>MNNDLEVFISFTKIEGFDKYQKFKSSLYPYSYYGYYLLELCCYYGAVDCFKFLRTKFNSKIAKRCLTFSFLGRNHEIMSECLKQQEPDKECMEYAIISHNIDFVTFLVNEYIMSIDLHACKKYNNLDSFLVFYDQTNLLFSCLIFSTMLNIPSLCEYFLSLGVDINKKLLDGDEKGEYGETALHIAAEYNSKEAAELLISYGANIHEKDVYGQTALHIAARENSKETAEVLISHGANINEKSEYGETSLHIAARENSKETAEVLILHGANINEKGEYGITSLHIAAECNNKEAAALLILHGANINEKDNYGQTALHHAARENRKETAEVLISHGININEKDKDGEIALHKTALNHSEKTAELLISHGAKN</sequence>
<evidence type="ECO:0000256" key="1">
    <source>
        <dbReference type="PROSITE-ProRule" id="PRU00023"/>
    </source>
</evidence>
<keyword evidence="4" id="KW-1185">Reference proteome</keyword>
<dbReference type="Pfam" id="PF00023">
    <property type="entry name" value="Ank"/>
    <property type="match status" value="1"/>
</dbReference>
<keyword evidence="1" id="KW-0040">ANK repeat</keyword>
<protein>
    <submittedName>
        <fullName evidence="3">Ankyrin repeat protein, putative</fullName>
    </submittedName>
</protein>
<reference evidence="3" key="1">
    <citation type="submission" date="2006-10" db="EMBL/GenBank/DDBJ databases">
        <authorList>
            <person name="Amadeo P."/>
            <person name="Zhao Q."/>
            <person name="Wortman J."/>
            <person name="Fraser-Liggett C."/>
            <person name="Carlton J."/>
        </authorList>
    </citation>
    <scope>NUCLEOTIDE SEQUENCE</scope>
    <source>
        <strain evidence="3">G3</strain>
    </source>
</reference>
<dbReference type="Pfam" id="PF12796">
    <property type="entry name" value="Ank_2"/>
    <property type="match status" value="2"/>
</dbReference>
<dbReference type="KEGG" id="tva:4745019"/>
<dbReference type="VEuPathDB" id="TrichDB:TVAGG3_0440240"/>
<dbReference type="InterPro" id="IPR002110">
    <property type="entry name" value="Ankyrin_rpt"/>
</dbReference>
<dbReference type="Pfam" id="PF11929">
    <property type="entry name" value="DUF3447"/>
    <property type="match status" value="1"/>
</dbReference>